<reference evidence="2" key="1">
    <citation type="submission" date="2015-11" db="EMBL/GenBank/DDBJ databases">
        <title>De novo transcriptome assembly of four potential Pierce s Disease insect vectors from Arizona vineyards.</title>
        <authorList>
            <person name="Tassone E.E."/>
        </authorList>
    </citation>
    <scope>NUCLEOTIDE SEQUENCE</scope>
</reference>
<gene>
    <name evidence="2" type="ORF">g.8280</name>
</gene>
<feature type="compositionally biased region" description="Basic and acidic residues" evidence="1">
    <location>
        <begin position="160"/>
        <end position="175"/>
    </location>
</feature>
<name>A0A1B6JMX1_9HEMI</name>
<sequence>MVSNEVGSLNMETKISVNPGIGDSNLSNKYWPESDFSQGDLDEESEQNIKIGIVNQVSKEIFENAFSLIYKKYFDDYYENQTVYFVSHCSRLAWKALVKLNYQRKDNGYRKIHVDYLDTEPGVSVKDCWAGHSVPTAKKPPRVSNHGDPPKSKSTLLSDVGKKRSTSDVDLESVKGPELPKMMPPTERFQTFDHSMTRKVPTHSTRVNTFEYYLKGHMPLPPAPILYFPPAKVELHCSILSGTVVSNVKKLPEVKTIRINKNNISYNK</sequence>
<feature type="region of interest" description="Disordered" evidence="1">
    <location>
        <begin position="136"/>
        <end position="184"/>
    </location>
</feature>
<dbReference type="AlphaFoldDB" id="A0A1B6JMX1"/>
<evidence type="ECO:0000313" key="2">
    <source>
        <dbReference type="EMBL" id="JAT00612.1"/>
    </source>
</evidence>
<proteinExistence type="predicted"/>
<dbReference type="EMBL" id="GECU01007095">
    <property type="protein sequence ID" value="JAT00612.1"/>
    <property type="molecule type" value="Transcribed_RNA"/>
</dbReference>
<evidence type="ECO:0000256" key="1">
    <source>
        <dbReference type="SAM" id="MobiDB-lite"/>
    </source>
</evidence>
<accession>A0A1B6JMX1</accession>
<organism evidence="2">
    <name type="scientific">Homalodisca liturata</name>
    <dbReference type="NCBI Taxonomy" id="320908"/>
    <lineage>
        <taxon>Eukaryota</taxon>
        <taxon>Metazoa</taxon>
        <taxon>Ecdysozoa</taxon>
        <taxon>Arthropoda</taxon>
        <taxon>Hexapoda</taxon>
        <taxon>Insecta</taxon>
        <taxon>Pterygota</taxon>
        <taxon>Neoptera</taxon>
        <taxon>Paraneoptera</taxon>
        <taxon>Hemiptera</taxon>
        <taxon>Auchenorrhyncha</taxon>
        <taxon>Membracoidea</taxon>
        <taxon>Cicadellidae</taxon>
        <taxon>Cicadellinae</taxon>
        <taxon>Proconiini</taxon>
        <taxon>Homalodisca</taxon>
    </lineage>
</organism>
<protein>
    <submittedName>
        <fullName evidence="2">Uncharacterized protein</fullName>
    </submittedName>
</protein>